<comment type="caution">
    <text evidence="1">The sequence shown here is derived from an EMBL/GenBank/DDBJ whole genome shotgun (WGS) entry which is preliminary data.</text>
</comment>
<dbReference type="RefSeq" id="WP_236456192.1">
    <property type="nucleotide sequence ID" value="NZ_CBCSGE010000003.1"/>
</dbReference>
<gene>
    <name evidence="1" type="ORF">ACFFVF_16480</name>
</gene>
<dbReference type="Proteomes" id="UP001589607">
    <property type="component" value="Unassembled WGS sequence"/>
</dbReference>
<protein>
    <submittedName>
        <fullName evidence="1">DUF6266 family protein</fullName>
    </submittedName>
</protein>
<sequence length="213" mass="23005">MGTYNKGIMGAFSGKVGPVVGANWRGKEVMRSLPRRSNKAATPLQAQHRLKFSSVIAFLGPIYPILSRYYGANQGEKSRVNRAMSYHMKEAIVFTDPDFTFAYNKVQIAKGYLVGIEGGAIVSNTANTIDFTWNNNTGQGEALATDRLVVGVYDAATKNWIYSLAVAERSATTGGLLLPVTLSGSTVEVWATFASADEKRYATSTYLGNVVVG</sequence>
<name>A0ABV5GT29_9FLAO</name>
<accession>A0ABV5GT29</accession>
<reference evidence="1 2" key="1">
    <citation type="submission" date="2024-09" db="EMBL/GenBank/DDBJ databases">
        <authorList>
            <person name="Sun Q."/>
            <person name="Mori K."/>
        </authorList>
    </citation>
    <scope>NUCLEOTIDE SEQUENCE [LARGE SCALE GENOMIC DNA]</scope>
    <source>
        <strain evidence="1 2">CECT 7955</strain>
    </source>
</reference>
<evidence type="ECO:0000313" key="1">
    <source>
        <dbReference type="EMBL" id="MFB9098116.1"/>
    </source>
</evidence>
<evidence type="ECO:0000313" key="2">
    <source>
        <dbReference type="Proteomes" id="UP001589607"/>
    </source>
</evidence>
<dbReference type="Pfam" id="PF19781">
    <property type="entry name" value="DUF6266"/>
    <property type="match status" value="1"/>
</dbReference>
<dbReference type="EMBL" id="JBHMEY010000067">
    <property type="protein sequence ID" value="MFB9098116.1"/>
    <property type="molecule type" value="Genomic_DNA"/>
</dbReference>
<proteinExistence type="predicted"/>
<dbReference type="InterPro" id="IPR046233">
    <property type="entry name" value="DUF6266"/>
</dbReference>
<keyword evidence="2" id="KW-1185">Reference proteome</keyword>
<organism evidence="1 2">
    <name type="scientific">Flavobacterium jumunjinense</name>
    <dbReference type="NCBI Taxonomy" id="998845"/>
    <lineage>
        <taxon>Bacteria</taxon>
        <taxon>Pseudomonadati</taxon>
        <taxon>Bacteroidota</taxon>
        <taxon>Flavobacteriia</taxon>
        <taxon>Flavobacteriales</taxon>
        <taxon>Flavobacteriaceae</taxon>
        <taxon>Flavobacterium</taxon>
    </lineage>
</organism>